<protein>
    <submittedName>
        <fullName evidence="1">(northern house mosquito) hypothetical protein</fullName>
    </submittedName>
</protein>
<dbReference type="EMBL" id="HBUE01089340">
    <property type="protein sequence ID" value="CAG6480815.1"/>
    <property type="molecule type" value="Transcribed_RNA"/>
</dbReference>
<organism evidence="1">
    <name type="scientific">Culex pipiens</name>
    <name type="common">House mosquito</name>
    <dbReference type="NCBI Taxonomy" id="7175"/>
    <lineage>
        <taxon>Eukaryota</taxon>
        <taxon>Metazoa</taxon>
        <taxon>Ecdysozoa</taxon>
        <taxon>Arthropoda</taxon>
        <taxon>Hexapoda</taxon>
        <taxon>Insecta</taxon>
        <taxon>Pterygota</taxon>
        <taxon>Neoptera</taxon>
        <taxon>Endopterygota</taxon>
        <taxon>Diptera</taxon>
        <taxon>Nematocera</taxon>
        <taxon>Culicoidea</taxon>
        <taxon>Culicidae</taxon>
        <taxon>Culicinae</taxon>
        <taxon>Culicini</taxon>
        <taxon>Culex</taxon>
        <taxon>Culex</taxon>
    </lineage>
</organism>
<name>A0A8D8BT58_CULPI</name>
<dbReference type="AlphaFoldDB" id="A0A8D8BT58"/>
<evidence type="ECO:0000313" key="1">
    <source>
        <dbReference type="EMBL" id="CAG6480815.1"/>
    </source>
</evidence>
<accession>A0A8D8BT58</accession>
<reference evidence="1" key="1">
    <citation type="submission" date="2021-05" db="EMBL/GenBank/DDBJ databases">
        <authorList>
            <person name="Alioto T."/>
            <person name="Alioto T."/>
            <person name="Gomez Garrido J."/>
        </authorList>
    </citation>
    <scope>NUCLEOTIDE SEQUENCE</scope>
</reference>
<sequence>MGLIAFESMFWSSSGVVIVESDDSVIRRALSPFCLGGWLRFLFNLLAGIGVSGRAKFSKSGSSATGGVCGTGGGVGFARGDGKGCGSSTILSSSAWEISSTGSGSSELVTVTLSACRFLVAPSFVAPVSVVTTSSFSSTMTRFVTRLLLASLLDVVVVSWLEALLTLTASSDVVRTKDSISAVRLVSSWTSLGSSSSGGVSSMRKRVLSCEVSELEELTILGGGGGARRFFLVRVILDRMVPLALKPPSETLSSRASSSSNGLVLLRLVWDTPAVIRRPVVAVAALYRERGVDVTMELCPAPP</sequence>
<proteinExistence type="predicted"/>